<evidence type="ECO:0000256" key="2">
    <source>
        <dbReference type="ARBA" id="ARBA00022723"/>
    </source>
</evidence>
<feature type="region of interest" description="Disordered" evidence="6">
    <location>
        <begin position="466"/>
        <end position="511"/>
    </location>
</feature>
<evidence type="ECO:0000259" key="7">
    <source>
        <dbReference type="PROSITE" id="PS50235"/>
    </source>
</evidence>
<dbReference type="GO" id="GO:0016579">
    <property type="term" value="P:protein deubiquitination"/>
    <property type="evidence" value="ECO:0007669"/>
    <property type="project" value="InterPro"/>
</dbReference>
<dbReference type="PROSITE" id="PS00973">
    <property type="entry name" value="USP_2"/>
    <property type="match status" value="1"/>
</dbReference>
<organism evidence="9 10">
    <name type="scientific">Taxus chinensis</name>
    <name type="common">Chinese yew</name>
    <name type="synonym">Taxus wallichiana var. chinensis</name>
    <dbReference type="NCBI Taxonomy" id="29808"/>
    <lineage>
        <taxon>Eukaryota</taxon>
        <taxon>Viridiplantae</taxon>
        <taxon>Streptophyta</taxon>
        <taxon>Embryophyta</taxon>
        <taxon>Tracheophyta</taxon>
        <taxon>Spermatophyta</taxon>
        <taxon>Pinopsida</taxon>
        <taxon>Pinidae</taxon>
        <taxon>Conifers II</taxon>
        <taxon>Cupressales</taxon>
        <taxon>Taxaceae</taxon>
        <taxon>Taxus</taxon>
    </lineage>
</organism>
<dbReference type="OMA" id="VGKAHKG"/>
<dbReference type="GO" id="GO:0008270">
    <property type="term" value="F:zinc ion binding"/>
    <property type="evidence" value="ECO:0007669"/>
    <property type="project" value="UniProtKB-KW"/>
</dbReference>
<feature type="compositionally biased region" description="Basic and acidic residues" evidence="6">
    <location>
        <begin position="851"/>
        <end position="865"/>
    </location>
</feature>
<dbReference type="GO" id="GO:0004843">
    <property type="term" value="F:cysteine-type deubiquitinase activity"/>
    <property type="evidence" value="ECO:0007669"/>
    <property type="project" value="InterPro"/>
</dbReference>
<evidence type="ECO:0000256" key="3">
    <source>
        <dbReference type="ARBA" id="ARBA00022771"/>
    </source>
</evidence>
<dbReference type="InterPro" id="IPR041588">
    <property type="entry name" value="Integrase_H2C2"/>
</dbReference>
<dbReference type="Gene3D" id="3.30.40.10">
    <property type="entry name" value="Zinc/RING finger domain, C3HC4 (zinc finger)"/>
    <property type="match status" value="1"/>
</dbReference>
<dbReference type="InterPro" id="IPR001607">
    <property type="entry name" value="Znf_UBP"/>
</dbReference>
<dbReference type="PROSITE" id="PS00972">
    <property type="entry name" value="USP_1"/>
    <property type="match status" value="1"/>
</dbReference>
<dbReference type="Proteomes" id="UP000824469">
    <property type="component" value="Unassembled WGS sequence"/>
</dbReference>
<name>A0AA38CP89_TAXCH</name>
<feature type="compositionally biased region" description="Basic residues" evidence="6">
    <location>
        <begin position="1"/>
        <end position="10"/>
    </location>
</feature>
<feature type="compositionally biased region" description="Polar residues" evidence="6">
    <location>
        <begin position="869"/>
        <end position="878"/>
    </location>
</feature>
<evidence type="ECO:0000259" key="8">
    <source>
        <dbReference type="PROSITE" id="PS50271"/>
    </source>
</evidence>
<keyword evidence="10" id="KW-1185">Reference proteome</keyword>
<dbReference type="Pfam" id="PF17921">
    <property type="entry name" value="Integrase_H2C2"/>
    <property type="match status" value="1"/>
</dbReference>
<dbReference type="SUPFAM" id="SSF57850">
    <property type="entry name" value="RING/U-box"/>
    <property type="match status" value="1"/>
</dbReference>
<dbReference type="Gene3D" id="1.10.340.70">
    <property type="match status" value="1"/>
</dbReference>
<dbReference type="InterPro" id="IPR013083">
    <property type="entry name" value="Znf_RING/FYVE/PHD"/>
</dbReference>
<feature type="region of interest" description="Disordered" evidence="6">
    <location>
        <begin position="527"/>
        <end position="550"/>
    </location>
</feature>
<dbReference type="PROSITE" id="PS50271">
    <property type="entry name" value="ZF_UBP"/>
    <property type="match status" value="1"/>
</dbReference>
<keyword evidence="3 5" id="KW-0863">Zinc-finger</keyword>
<dbReference type="PROSITE" id="PS50235">
    <property type="entry name" value="USP_3"/>
    <property type="match status" value="1"/>
</dbReference>
<proteinExistence type="inferred from homology"/>
<evidence type="ECO:0008006" key="11">
    <source>
        <dbReference type="Google" id="ProtNLM"/>
    </source>
</evidence>
<feature type="region of interest" description="Disordered" evidence="6">
    <location>
        <begin position="1"/>
        <end position="35"/>
    </location>
</feature>
<dbReference type="InterPro" id="IPR001394">
    <property type="entry name" value="Peptidase_C19_UCH"/>
</dbReference>
<feature type="domain" description="UBP-type" evidence="8">
    <location>
        <begin position="87"/>
        <end position="225"/>
    </location>
</feature>
<feature type="domain" description="USP" evidence="7">
    <location>
        <begin position="285"/>
        <end position="1097"/>
    </location>
</feature>
<dbReference type="InterPro" id="IPR050185">
    <property type="entry name" value="Ub_carboxyl-term_hydrolase"/>
</dbReference>
<dbReference type="AlphaFoldDB" id="A0AA38CP89"/>
<dbReference type="Pfam" id="PF00443">
    <property type="entry name" value="UCH"/>
    <property type="match status" value="1"/>
</dbReference>
<sequence>MAKKTKKGHKVTSNAKQNGRRLPSASLESDMPTCAPVSEDTTMIEANSMAAEKQGKSMDSSQAPCKHLEKGVNCNKFLRHIVNSQVLKCKGCSNLNESVSAKKKVKKGKGKKSMKKGSSRSKDFLQFEDDWPTSTWVCLSCGYVGCGSIPDSFLEGENKENGVELSSEETVGRGHAWQHCLGLNHPLVLQCGDRILCRCFLCRSTFQCNFSKATNGEDRVVDCQGNWSLTILQAWKAVQEKLVKESRAVNGVSCTVNEEIKHEKSGTILVEEKADDLVFSGRVIKGLMNLGNTCFFNSVMQNMLALDALRYHFTQPNTEFLGQVSSSFRKLCMETSLESHQGDKTGQSDSCLLNSTVRKGRRGRMLSNSSNGTINPGSLFNAICAKAPRFRGFQQQDSHELLKYLLDSLKTEESNDKNSHSNTLTFVDNIFGGQLSSTVRCCVCDFASVMYEPFLDLSLPIPRNEMSKKPSLTRGQNKHASALKNHSEKKQLQKDDSKGNKKHAKKSQVSCMRKVEVEEEMVCSGKFSSSASDENTTSGTANGPTTRGNSEQTKCLLGKHSAEGLCQSGFDKCNGVLLDRSEMMSAKRTFDNIFICQNGYNGHKNAIFSPTENPVVMQSHVDRQDRSAIYNIAKSCEFRQEDKSFSVVSNSDVYGCPNAEDGINHCETFTQKDANKDQDEQFDAKCVLATDCEHVAMDCDGIKLVNEVTPSVQKQQEEKYEVENLEFCQENGRHDLCWTEINADTERSNRVNTELMSNTIIPMSVDGCFTSFTRPELLSGENAWECDRCSSRLGKDCTNDPTVRSEDITNVKFYAALDYEVGQNKTFHKTETHNKSNKNPPEFCAEEDKDFDGTRELPRLNDHDGGQLYTMQKHQTGTGDSGSHGVLQEKETSFRPKRPVTRRNMQVSQSFCKELGDLNRKEDFGKVDMHQQKGFRSRGRKQKLEKIDSMETNLEPKRVKRDATKQYLISKAPHVLIVHLKRFTQDLRGRLSKLSGHVTFQDKLDLSPYLDPKCTEKESSVYSLTGVVEHSGSMRGGHYVAYVRGPQDEKEQNIANADFTGQSACEYEFENSYIKGKENRVADALSRHHYIVAMATVRTTFKQVIDQLPSDDFYKQVKVVLEPDSQDHRYEGYLIDGDGLLRFNVKIYISECGDLRIIVLEEAHCAPYSGHPGVTKMMVDIKQLYVWPELKQDVTSFVTRCLKCQRVKAEHVHPTKLLYPPDALDWK</sequence>
<protein>
    <recommendedName>
        <fullName evidence="11">Ubiquitinyl hydrolase 1</fullName>
    </recommendedName>
</protein>
<evidence type="ECO:0000313" key="9">
    <source>
        <dbReference type="EMBL" id="KAH9304125.1"/>
    </source>
</evidence>
<evidence type="ECO:0000256" key="5">
    <source>
        <dbReference type="PROSITE-ProRule" id="PRU00502"/>
    </source>
</evidence>
<dbReference type="InterPro" id="IPR018200">
    <property type="entry name" value="USP_CS"/>
</dbReference>
<evidence type="ECO:0000313" key="10">
    <source>
        <dbReference type="Proteomes" id="UP000824469"/>
    </source>
</evidence>
<dbReference type="PANTHER" id="PTHR21646:SF39">
    <property type="entry name" value="UBIQUITIN CARBOXYL-TERMINAL HYDROLASE 16"/>
    <property type="match status" value="1"/>
</dbReference>
<reference evidence="9 10" key="1">
    <citation type="journal article" date="2021" name="Nat. Plants">
        <title>The Taxus genome provides insights into paclitaxel biosynthesis.</title>
        <authorList>
            <person name="Xiong X."/>
            <person name="Gou J."/>
            <person name="Liao Q."/>
            <person name="Li Y."/>
            <person name="Zhou Q."/>
            <person name="Bi G."/>
            <person name="Li C."/>
            <person name="Du R."/>
            <person name="Wang X."/>
            <person name="Sun T."/>
            <person name="Guo L."/>
            <person name="Liang H."/>
            <person name="Lu P."/>
            <person name="Wu Y."/>
            <person name="Zhang Z."/>
            <person name="Ro D.K."/>
            <person name="Shang Y."/>
            <person name="Huang S."/>
            <person name="Yan J."/>
        </authorList>
    </citation>
    <scope>NUCLEOTIDE SEQUENCE [LARGE SCALE GENOMIC DNA]</scope>
    <source>
        <strain evidence="9">Ta-2019</strain>
    </source>
</reference>
<dbReference type="InterPro" id="IPR028889">
    <property type="entry name" value="USP"/>
</dbReference>
<accession>A0AA38CP89</accession>
<dbReference type="InterPro" id="IPR038765">
    <property type="entry name" value="Papain-like_cys_pep_sf"/>
</dbReference>
<evidence type="ECO:0000256" key="1">
    <source>
        <dbReference type="ARBA" id="ARBA00009085"/>
    </source>
</evidence>
<dbReference type="PANTHER" id="PTHR21646">
    <property type="entry name" value="UBIQUITIN CARBOXYL-TERMINAL HYDROLASE"/>
    <property type="match status" value="1"/>
</dbReference>
<evidence type="ECO:0000256" key="6">
    <source>
        <dbReference type="SAM" id="MobiDB-lite"/>
    </source>
</evidence>
<keyword evidence="2" id="KW-0479">Metal-binding</keyword>
<keyword evidence="4" id="KW-0862">Zinc</keyword>
<gene>
    <name evidence="9" type="ORF">KI387_008529</name>
</gene>
<dbReference type="Gene3D" id="3.90.70.10">
    <property type="entry name" value="Cysteine proteinases"/>
    <property type="match status" value="2"/>
</dbReference>
<comment type="caution">
    <text evidence="9">The sequence shown here is derived from an EMBL/GenBank/DDBJ whole genome shotgun (WGS) entry which is preliminary data.</text>
</comment>
<dbReference type="Pfam" id="PF02148">
    <property type="entry name" value="zf-UBP"/>
    <property type="match status" value="1"/>
</dbReference>
<dbReference type="SUPFAM" id="SSF54001">
    <property type="entry name" value="Cysteine proteinases"/>
    <property type="match status" value="1"/>
</dbReference>
<feature type="region of interest" description="Disordered" evidence="6">
    <location>
        <begin position="828"/>
        <end position="905"/>
    </location>
</feature>
<evidence type="ECO:0000256" key="4">
    <source>
        <dbReference type="ARBA" id="ARBA00022833"/>
    </source>
</evidence>
<dbReference type="EMBL" id="JAHRHJ020000008">
    <property type="protein sequence ID" value="KAH9304125.1"/>
    <property type="molecule type" value="Genomic_DNA"/>
</dbReference>
<comment type="similarity">
    <text evidence="1">Belongs to the peptidase C19 family.</text>
</comment>
<feature type="compositionally biased region" description="Basic and acidic residues" evidence="6">
    <location>
        <begin position="485"/>
        <end position="499"/>
    </location>
</feature>